<dbReference type="GO" id="GO:0034220">
    <property type="term" value="P:monoatomic ion transmembrane transport"/>
    <property type="evidence" value="ECO:0007669"/>
    <property type="project" value="UniProtKB-KW"/>
</dbReference>
<keyword evidence="14" id="KW-1185">Reference proteome</keyword>
<comment type="subcellular location">
    <subcellularLocation>
        <location evidence="1">Cell junction</location>
        <location evidence="1">Gap junction</location>
    </subcellularLocation>
    <subcellularLocation>
        <location evidence="2 12">Cell membrane</location>
        <topology evidence="2 12">Multi-pass membrane protein</topology>
    </subcellularLocation>
</comment>
<evidence type="ECO:0000256" key="2">
    <source>
        <dbReference type="ARBA" id="ARBA00004651"/>
    </source>
</evidence>
<dbReference type="PANTHER" id="PTHR11893:SF45">
    <property type="entry name" value="INNEXIN"/>
    <property type="match status" value="1"/>
</dbReference>
<evidence type="ECO:0000313" key="14">
    <source>
        <dbReference type="Proteomes" id="UP000054495"/>
    </source>
</evidence>
<gene>
    <name evidence="12" type="primary">inx</name>
    <name evidence="13" type="ORF">ANCCEY_03087</name>
</gene>
<comment type="similarity">
    <text evidence="12">Belongs to the pannexin family.</text>
</comment>
<keyword evidence="6" id="KW-0303">Gap junction</keyword>
<sequence length="193" mass="22546">MFFLDAFLKGLKPQYDDDSCDRLNYYYTPMLLVIFSLTLSAKHVCDSCPDYTSRKITCKLLNDREPRSKQTIIATPVDKYVGQPIQCWIPAQFTGAWEQYSENYCFVQNTYFVRPDSYIPDSVIDRENAEIGYYQWVPFILGLQAILFYLPALFWRLFNWQSGVAVKSLVKMARETTDMQPERKREAVAGLNH</sequence>
<dbReference type="Pfam" id="PF00876">
    <property type="entry name" value="Innexin"/>
    <property type="match status" value="1"/>
</dbReference>
<dbReference type="AlphaFoldDB" id="A0A0D6M191"/>
<dbReference type="GO" id="GO:0005886">
    <property type="term" value="C:plasma membrane"/>
    <property type="evidence" value="ECO:0007669"/>
    <property type="project" value="UniProtKB-SubCell"/>
</dbReference>
<dbReference type="Proteomes" id="UP000054495">
    <property type="component" value="Unassembled WGS sequence"/>
</dbReference>
<keyword evidence="9 12" id="KW-0406">Ion transport</keyword>
<keyword evidence="7" id="KW-0965">Cell junction</keyword>
<evidence type="ECO:0000256" key="12">
    <source>
        <dbReference type="RuleBase" id="RU010713"/>
    </source>
</evidence>
<dbReference type="PROSITE" id="PS51013">
    <property type="entry name" value="PANNEXIN"/>
    <property type="match status" value="1"/>
</dbReference>
<keyword evidence="11 12" id="KW-0407">Ion channel</keyword>
<protein>
    <recommendedName>
        <fullName evidence="12">Innexin</fullName>
    </recommendedName>
</protein>
<evidence type="ECO:0000256" key="3">
    <source>
        <dbReference type="ARBA" id="ARBA00022448"/>
    </source>
</evidence>
<organism evidence="13 14">
    <name type="scientific">Ancylostoma ceylanicum</name>
    <dbReference type="NCBI Taxonomy" id="53326"/>
    <lineage>
        <taxon>Eukaryota</taxon>
        <taxon>Metazoa</taxon>
        <taxon>Ecdysozoa</taxon>
        <taxon>Nematoda</taxon>
        <taxon>Chromadorea</taxon>
        <taxon>Rhabditida</taxon>
        <taxon>Rhabditina</taxon>
        <taxon>Rhabditomorpha</taxon>
        <taxon>Strongyloidea</taxon>
        <taxon>Ancylostomatidae</taxon>
        <taxon>Ancylostomatinae</taxon>
        <taxon>Ancylostoma</taxon>
    </lineage>
</organism>
<keyword evidence="3 12" id="KW-0813">Transport</keyword>
<comment type="caution">
    <text evidence="12">Lacks conserved residue(s) required for the propagation of feature annotation.</text>
</comment>
<reference evidence="13 14" key="1">
    <citation type="submission" date="2013-05" db="EMBL/GenBank/DDBJ databases">
        <title>Draft genome of the parasitic nematode Anyclostoma ceylanicum.</title>
        <authorList>
            <person name="Mitreva M."/>
        </authorList>
    </citation>
    <scope>NUCLEOTIDE SEQUENCE [LARGE SCALE GENOMIC DNA]</scope>
</reference>
<evidence type="ECO:0000256" key="1">
    <source>
        <dbReference type="ARBA" id="ARBA00004610"/>
    </source>
</evidence>
<dbReference type="PANTHER" id="PTHR11893">
    <property type="entry name" value="INNEXIN"/>
    <property type="match status" value="1"/>
</dbReference>
<evidence type="ECO:0000256" key="9">
    <source>
        <dbReference type="ARBA" id="ARBA00023065"/>
    </source>
</evidence>
<keyword evidence="10 12" id="KW-0472">Membrane</keyword>
<evidence type="ECO:0000313" key="13">
    <source>
        <dbReference type="EMBL" id="EPB77819.1"/>
    </source>
</evidence>
<dbReference type="GO" id="GO:0005921">
    <property type="term" value="C:gap junction"/>
    <property type="evidence" value="ECO:0007669"/>
    <property type="project" value="UniProtKB-SubCell"/>
</dbReference>
<evidence type="ECO:0000256" key="7">
    <source>
        <dbReference type="ARBA" id="ARBA00022949"/>
    </source>
</evidence>
<keyword evidence="8 12" id="KW-1133">Transmembrane helix</keyword>
<evidence type="ECO:0000256" key="10">
    <source>
        <dbReference type="ARBA" id="ARBA00023136"/>
    </source>
</evidence>
<keyword evidence="4" id="KW-1003">Cell membrane</keyword>
<feature type="transmembrane region" description="Helical" evidence="12">
    <location>
        <begin position="136"/>
        <end position="158"/>
    </location>
</feature>
<proteinExistence type="inferred from homology"/>
<dbReference type="GO" id="GO:0005243">
    <property type="term" value="F:gap junction channel activity"/>
    <property type="evidence" value="ECO:0007669"/>
    <property type="project" value="TreeGrafter"/>
</dbReference>
<name>A0A0D6M191_9BILA</name>
<evidence type="ECO:0000256" key="8">
    <source>
        <dbReference type="ARBA" id="ARBA00022989"/>
    </source>
</evidence>
<dbReference type="InterPro" id="IPR000990">
    <property type="entry name" value="Innexin"/>
</dbReference>
<evidence type="ECO:0000256" key="6">
    <source>
        <dbReference type="ARBA" id="ARBA00022868"/>
    </source>
</evidence>
<evidence type="ECO:0000256" key="5">
    <source>
        <dbReference type="ARBA" id="ARBA00022692"/>
    </source>
</evidence>
<dbReference type="PRINTS" id="PR01262">
    <property type="entry name" value="INNEXIN"/>
</dbReference>
<accession>A0A0D6M191</accession>
<keyword evidence="5 12" id="KW-0812">Transmembrane</keyword>
<dbReference type="EMBL" id="KE124827">
    <property type="protein sequence ID" value="EPB77819.1"/>
    <property type="molecule type" value="Genomic_DNA"/>
</dbReference>
<evidence type="ECO:0000256" key="11">
    <source>
        <dbReference type="ARBA" id="ARBA00023303"/>
    </source>
</evidence>
<evidence type="ECO:0000256" key="4">
    <source>
        <dbReference type="ARBA" id="ARBA00022475"/>
    </source>
</evidence>
<comment type="function">
    <text evidence="12">Structural component of the gap junctions.</text>
</comment>